<accession>A0A845BVW7</accession>
<dbReference type="InterPro" id="IPR001647">
    <property type="entry name" value="HTH_TetR"/>
</dbReference>
<evidence type="ECO:0000259" key="6">
    <source>
        <dbReference type="PROSITE" id="PS50977"/>
    </source>
</evidence>
<dbReference type="PROSITE" id="PS50977">
    <property type="entry name" value="HTH_TETR_2"/>
    <property type="match status" value="1"/>
</dbReference>
<dbReference type="PANTHER" id="PTHR47506">
    <property type="entry name" value="TRANSCRIPTIONAL REGULATORY PROTEIN"/>
    <property type="match status" value="1"/>
</dbReference>
<evidence type="ECO:0000256" key="4">
    <source>
        <dbReference type="ARBA" id="ARBA00023163"/>
    </source>
</evidence>
<dbReference type="InterPro" id="IPR013572">
    <property type="entry name" value="Tscrpt_reg_MAATS_C"/>
</dbReference>
<reference evidence="7 8" key="1">
    <citation type="submission" date="2019-12" db="EMBL/GenBank/DDBJ databases">
        <title>Neisseriaceae gen. nov. sp. Genome sequencing and assembly.</title>
        <authorList>
            <person name="Liu Z."/>
            <person name="Li A."/>
        </authorList>
    </citation>
    <scope>NUCLEOTIDE SEQUENCE [LARGE SCALE GENOMIC DNA]</scope>
    <source>
        <strain evidence="7 8">B2N2-7</strain>
    </source>
</reference>
<gene>
    <name evidence="7" type="ORF">GQF02_14875</name>
</gene>
<sequence length="289" mass="33066">MVTCCLPRKQISKPYTYLSQNRLHIVFLEMDCILHTYKHECKMAKNLFQHSAIPLSDESIFVAPDTRNSTLIKKQAAMARKTKEEAEQTRKKLLETAALLFWEKGVSHTSLADIASSAGLTRGAIYWHFKDKLDLFYAMSQQVVPPYHQIYDTMERNAADNAARSLWNGALEILTNVSNSPDIRRILGILFFRCEYVGELQSLQIENLDWIRQLQQRLIRIIELAQQQGQLKPGIDPVAAAIAWQAQQRGLVQFSLLLPDTPLLHSQPESLLKPYFSGVFKPDCWLAHD</sequence>
<proteinExistence type="predicted"/>
<evidence type="ECO:0000256" key="3">
    <source>
        <dbReference type="ARBA" id="ARBA00023125"/>
    </source>
</evidence>
<evidence type="ECO:0000313" key="7">
    <source>
        <dbReference type="EMBL" id="MXR38256.1"/>
    </source>
</evidence>
<dbReference type="InterPro" id="IPR023772">
    <property type="entry name" value="DNA-bd_HTH_TetR-type_CS"/>
</dbReference>
<dbReference type="GO" id="GO:0003677">
    <property type="term" value="F:DNA binding"/>
    <property type="evidence" value="ECO:0007669"/>
    <property type="project" value="UniProtKB-UniRule"/>
</dbReference>
<dbReference type="EMBL" id="WSSB01000018">
    <property type="protein sequence ID" value="MXR38256.1"/>
    <property type="molecule type" value="Genomic_DNA"/>
</dbReference>
<dbReference type="InterPro" id="IPR036271">
    <property type="entry name" value="Tet_transcr_reg_TetR-rel_C_sf"/>
</dbReference>
<feature type="domain" description="HTH tetR-type" evidence="6">
    <location>
        <begin position="87"/>
        <end position="147"/>
    </location>
</feature>
<protein>
    <submittedName>
        <fullName evidence="7">TetR family transcriptional regulator</fullName>
    </submittedName>
</protein>
<dbReference type="SUPFAM" id="SSF46689">
    <property type="entry name" value="Homeodomain-like"/>
    <property type="match status" value="1"/>
</dbReference>
<dbReference type="Gene3D" id="1.10.357.10">
    <property type="entry name" value="Tetracycline Repressor, domain 2"/>
    <property type="match status" value="1"/>
</dbReference>
<evidence type="ECO:0000256" key="1">
    <source>
        <dbReference type="ARBA" id="ARBA00022491"/>
    </source>
</evidence>
<comment type="caution">
    <text evidence="7">The sequence shown here is derived from an EMBL/GenBank/DDBJ whole genome shotgun (WGS) entry which is preliminary data.</text>
</comment>
<dbReference type="Pfam" id="PF08361">
    <property type="entry name" value="TetR_C_2"/>
    <property type="match status" value="1"/>
</dbReference>
<keyword evidence="4" id="KW-0804">Transcription</keyword>
<dbReference type="PANTHER" id="PTHR47506:SF1">
    <property type="entry name" value="HTH-TYPE TRANSCRIPTIONAL REGULATOR YJDC"/>
    <property type="match status" value="1"/>
</dbReference>
<evidence type="ECO:0000256" key="2">
    <source>
        <dbReference type="ARBA" id="ARBA00023015"/>
    </source>
</evidence>
<dbReference type="Proteomes" id="UP000467214">
    <property type="component" value="Unassembled WGS sequence"/>
</dbReference>
<keyword evidence="2" id="KW-0805">Transcription regulation</keyword>
<evidence type="ECO:0000256" key="5">
    <source>
        <dbReference type="PROSITE-ProRule" id="PRU00335"/>
    </source>
</evidence>
<dbReference type="PROSITE" id="PS01081">
    <property type="entry name" value="HTH_TETR_1"/>
    <property type="match status" value="1"/>
</dbReference>
<keyword evidence="8" id="KW-1185">Reference proteome</keyword>
<dbReference type="InterPro" id="IPR009057">
    <property type="entry name" value="Homeodomain-like_sf"/>
</dbReference>
<keyword evidence="1" id="KW-0678">Repressor</keyword>
<dbReference type="SUPFAM" id="SSF48498">
    <property type="entry name" value="Tetracyclin repressor-like, C-terminal domain"/>
    <property type="match status" value="1"/>
</dbReference>
<dbReference type="Pfam" id="PF00440">
    <property type="entry name" value="TetR_N"/>
    <property type="match status" value="1"/>
</dbReference>
<keyword evidence="3 5" id="KW-0238">DNA-binding</keyword>
<dbReference type="PRINTS" id="PR00455">
    <property type="entry name" value="HTHTETR"/>
</dbReference>
<organism evidence="7 8">
    <name type="scientific">Craterilacuibacter sinensis</name>
    <dbReference type="NCBI Taxonomy" id="2686017"/>
    <lineage>
        <taxon>Bacteria</taxon>
        <taxon>Pseudomonadati</taxon>
        <taxon>Pseudomonadota</taxon>
        <taxon>Betaproteobacteria</taxon>
        <taxon>Neisseriales</taxon>
        <taxon>Neisseriaceae</taxon>
        <taxon>Craterilacuibacter</taxon>
    </lineage>
</organism>
<dbReference type="AlphaFoldDB" id="A0A845BVW7"/>
<feature type="DNA-binding region" description="H-T-H motif" evidence="5">
    <location>
        <begin position="110"/>
        <end position="129"/>
    </location>
</feature>
<evidence type="ECO:0000313" key="8">
    <source>
        <dbReference type="Proteomes" id="UP000467214"/>
    </source>
</evidence>
<name>A0A845BVW7_9NEIS</name>